<dbReference type="InterPro" id="IPR037119">
    <property type="entry name" value="Haem_oxidase_HugZ-like_sf"/>
</dbReference>
<dbReference type="RefSeq" id="WP_020949684.1">
    <property type="nucleotide sequence ID" value="NC_022041.1"/>
</dbReference>
<name>S5XX90_PARAH</name>
<dbReference type="InterPro" id="IPR011576">
    <property type="entry name" value="Pyridox_Oxase_N"/>
</dbReference>
<evidence type="ECO:0000259" key="1">
    <source>
        <dbReference type="Pfam" id="PF01243"/>
    </source>
</evidence>
<keyword evidence="3" id="KW-1185">Reference proteome</keyword>
<dbReference type="OrthoDB" id="9814594at2"/>
<protein>
    <submittedName>
        <fullName evidence="2">Pyridoxamine 5'-phosphate oxidase</fullName>
    </submittedName>
</protein>
<reference evidence="2 3" key="1">
    <citation type="journal article" date="2014" name="BMC Genomics">
        <title>Architecture and functions of a multipartite genome of the methylotrophic bacterium Paracoccus aminophilus JCM 7686, containing primary and secondary chromids.</title>
        <authorList>
            <person name="Dziewit L."/>
            <person name="Czarnecki J."/>
            <person name="Wibberg D."/>
            <person name="Radlinska M."/>
            <person name="Mrozek P."/>
            <person name="Szymczak M."/>
            <person name="Schluter A."/>
            <person name="Puhler A."/>
            <person name="Bartosik D."/>
        </authorList>
    </citation>
    <scope>NUCLEOTIDE SEQUENCE [LARGE SCALE GENOMIC DNA]</scope>
    <source>
        <strain evidence="2">JCM 7686</strain>
    </source>
</reference>
<dbReference type="Gene3D" id="2.30.110.10">
    <property type="entry name" value="Electron Transport, Fmn-binding Protein, Chain A"/>
    <property type="match status" value="1"/>
</dbReference>
<accession>S5XX90</accession>
<dbReference type="GO" id="GO:0005737">
    <property type="term" value="C:cytoplasm"/>
    <property type="evidence" value="ECO:0007669"/>
    <property type="project" value="UniProtKB-ARBA"/>
</dbReference>
<dbReference type="Gene3D" id="3.20.180.10">
    <property type="entry name" value="PNP-oxidase-like"/>
    <property type="match status" value="1"/>
</dbReference>
<dbReference type="HOGENOM" id="CLU_053419_1_2_5"/>
<dbReference type="Pfam" id="PF01243">
    <property type="entry name" value="PNPOx_N"/>
    <property type="match status" value="1"/>
</dbReference>
<dbReference type="PATRIC" id="fig|1367847.3.peg.898"/>
<evidence type="ECO:0000313" key="2">
    <source>
        <dbReference type="EMBL" id="AGT08045.1"/>
    </source>
</evidence>
<dbReference type="KEGG" id="pami:JCM7686_0936"/>
<feature type="domain" description="Pyridoxamine 5'-phosphate oxidase N-terminal" evidence="1">
    <location>
        <begin position="25"/>
        <end position="147"/>
    </location>
</feature>
<sequence>MTAITPRGLEINLDAARPMEPAQVARQMLLTSRVAALATLDPGGFPYNTATNLVVRADGTPLIFTASLALHARNIEADPRVSLSLADHGRDVLVTPRLSLSGRMERVTGPTIDAAKDLYLRRFPKAKLYLSLPDARIYQMKIEAVQLNGGPAQNANDVTPDHLRLDLSGAEALMAEEAAIVEALNGNPAHVARIAKAAGVTEDGRWSVTGIDPEGVTLNGRAEAARWWFGARLTSRARIEAALAALG</sequence>
<organism evidence="2 3">
    <name type="scientific">Paracoccus aminophilus JCM 7686</name>
    <dbReference type="NCBI Taxonomy" id="1367847"/>
    <lineage>
        <taxon>Bacteria</taxon>
        <taxon>Pseudomonadati</taxon>
        <taxon>Pseudomonadota</taxon>
        <taxon>Alphaproteobacteria</taxon>
        <taxon>Rhodobacterales</taxon>
        <taxon>Paracoccaceae</taxon>
        <taxon>Paracoccus</taxon>
    </lineage>
</organism>
<dbReference type="Proteomes" id="UP000015480">
    <property type="component" value="Chromosome"/>
</dbReference>
<dbReference type="PANTHER" id="PTHR13343:SF17">
    <property type="entry name" value="CELLULAR REPRESSOR OF E1A-STIMULATED GENES, ISOFORM A"/>
    <property type="match status" value="1"/>
</dbReference>
<proteinExistence type="predicted"/>
<dbReference type="InterPro" id="IPR012349">
    <property type="entry name" value="Split_barrel_FMN-bd"/>
</dbReference>
<dbReference type="AlphaFoldDB" id="S5XX90"/>
<gene>
    <name evidence="2" type="ORF">JCM7686_0936</name>
</gene>
<evidence type="ECO:0000313" key="3">
    <source>
        <dbReference type="Proteomes" id="UP000015480"/>
    </source>
</evidence>
<dbReference type="SUPFAM" id="SSF50475">
    <property type="entry name" value="FMN-binding split barrel"/>
    <property type="match status" value="1"/>
</dbReference>
<dbReference type="EMBL" id="CP006650">
    <property type="protein sequence ID" value="AGT08045.1"/>
    <property type="molecule type" value="Genomic_DNA"/>
</dbReference>
<dbReference type="eggNOG" id="COG0748">
    <property type="taxonomic scope" value="Bacteria"/>
</dbReference>
<dbReference type="PANTHER" id="PTHR13343">
    <property type="entry name" value="CREG1 PROTEIN"/>
    <property type="match status" value="1"/>
</dbReference>
<dbReference type="STRING" id="1367847.JCM7686_0936"/>